<feature type="region of interest" description="Disordered" evidence="1">
    <location>
        <begin position="747"/>
        <end position="802"/>
    </location>
</feature>
<feature type="region of interest" description="Disordered" evidence="1">
    <location>
        <begin position="568"/>
        <end position="598"/>
    </location>
</feature>
<feature type="compositionally biased region" description="Pro residues" evidence="1">
    <location>
        <begin position="310"/>
        <end position="320"/>
    </location>
</feature>
<dbReference type="EMBL" id="AP028215">
    <property type="protein sequence ID" value="BEI91674.1"/>
    <property type="molecule type" value="Genomic_DNA"/>
</dbReference>
<accession>A0AA48L481</accession>
<dbReference type="KEGG" id="ccac:CcaHIS019_0404940"/>
<dbReference type="RefSeq" id="XP_060456939.1">
    <property type="nucleotide sequence ID" value="XM_060600335.1"/>
</dbReference>
<gene>
    <name evidence="2" type="ORF">CcaverHIS019_0404940</name>
</gene>
<dbReference type="GeneID" id="85495544"/>
<feature type="region of interest" description="Disordered" evidence="1">
    <location>
        <begin position="1"/>
        <end position="85"/>
    </location>
</feature>
<dbReference type="Proteomes" id="UP001233271">
    <property type="component" value="Chromosome 4"/>
</dbReference>
<protein>
    <submittedName>
        <fullName evidence="2">Uncharacterized protein</fullName>
    </submittedName>
</protein>
<name>A0AA48L481_9TREE</name>
<feature type="compositionally biased region" description="Low complexity" evidence="1">
    <location>
        <begin position="40"/>
        <end position="59"/>
    </location>
</feature>
<keyword evidence="3" id="KW-1185">Reference proteome</keyword>
<evidence type="ECO:0000313" key="3">
    <source>
        <dbReference type="Proteomes" id="UP001233271"/>
    </source>
</evidence>
<reference evidence="2" key="1">
    <citation type="journal article" date="2023" name="BMC Genomics">
        <title>Chromosome-level genome assemblies of Cutaneotrichosporon spp. (Trichosporonales, Basidiomycota) reveal imbalanced evolution between nucleotide sequences and chromosome synteny.</title>
        <authorList>
            <person name="Kobayashi Y."/>
            <person name="Kayamori A."/>
            <person name="Aoki K."/>
            <person name="Shiwa Y."/>
            <person name="Matsutani M."/>
            <person name="Fujita N."/>
            <person name="Sugita T."/>
            <person name="Iwasaki W."/>
            <person name="Tanaka N."/>
            <person name="Takashima M."/>
        </authorList>
    </citation>
    <scope>NUCLEOTIDE SEQUENCE</scope>
    <source>
        <strain evidence="2">HIS019</strain>
    </source>
</reference>
<feature type="region of interest" description="Disordered" evidence="1">
    <location>
        <begin position="306"/>
        <end position="397"/>
    </location>
</feature>
<dbReference type="AlphaFoldDB" id="A0AA48L481"/>
<feature type="compositionally biased region" description="Polar residues" evidence="1">
    <location>
        <begin position="149"/>
        <end position="160"/>
    </location>
</feature>
<feature type="compositionally biased region" description="Low complexity" evidence="1">
    <location>
        <begin position="585"/>
        <end position="598"/>
    </location>
</feature>
<feature type="compositionally biased region" description="Low complexity" evidence="1">
    <location>
        <begin position="195"/>
        <end position="208"/>
    </location>
</feature>
<feature type="compositionally biased region" description="Polar residues" evidence="1">
    <location>
        <begin position="385"/>
        <end position="395"/>
    </location>
</feature>
<feature type="compositionally biased region" description="Low complexity" evidence="1">
    <location>
        <begin position="760"/>
        <end position="801"/>
    </location>
</feature>
<feature type="region of interest" description="Disordered" evidence="1">
    <location>
        <begin position="145"/>
        <end position="215"/>
    </location>
</feature>
<evidence type="ECO:0000313" key="2">
    <source>
        <dbReference type="EMBL" id="BEI91674.1"/>
    </source>
</evidence>
<evidence type="ECO:0000256" key="1">
    <source>
        <dbReference type="SAM" id="MobiDB-lite"/>
    </source>
</evidence>
<feature type="region of interest" description="Disordered" evidence="1">
    <location>
        <begin position="695"/>
        <end position="717"/>
    </location>
</feature>
<organism evidence="2 3">
    <name type="scientific">Cutaneotrichosporon cavernicola</name>
    <dbReference type="NCBI Taxonomy" id="279322"/>
    <lineage>
        <taxon>Eukaryota</taxon>
        <taxon>Fungi</taxon>
        <taxon>Dikarya</taxon>
        <taxon>Basidiomycota</taxon>
        <taxon>Agaricomycotina</taxon>
        <taxon>Tremellomycetes</taxon>
        <taxon>Trichosporonales</taxon>
        <taxon>Trichosporonaceae</taxon>
        <taxon>Cutaneotrichosporon</taxon>
    </lineage>
</organism>
<sequence>MAGSPPSPHLRMRPSIEFAEPRTTGVYVTPRRPHTEFGVPGATSTPSSGGSSRSGSEPRPILRHQSSNVRISSPLRKQVGFDDKPRIRPVLKSNFSAGSVNSASTVVQDTISPRLRVRERRGRAHAQVSWAQTIAVPPTSNDFMEELTPTRSGRSVPSNDGHSDMSRRSTSIDSERPVLRAARSISFRARPGNRPASAASSTSTGPAGLWYDVPVPPPPHPSTCMPGFPQQEFPDARPPKFSRELLRRPGVIMPKAAPRSVTMPKEATRPASIATEYAAHPLRQTSTSRMSGFLSRKLSKISLAAHHEPPAPPVPVPMPQGPVSQSMSITPVGQHPSPIRATPHRSPTSLPPGQHPSPVRAAPHRSPTSLPPGFGSPQGPRVSPQHLQWPSQSTPARYRGAALPPGAAHLLPPGAGPTLPSHMPNAIPTHMPNDLPPGAMAARPMTHGMPLPVQPTHVLSPQEAARQALRRFRSSPALRVTSPLEGVPEDLPTQWVERIPPPPVSPLGGPQGYDDELVVRAPNFAHPPIQDAPKQTTVARPPHLSIDFGSGDIWADLESSFGVLSLPDLPADAESPDSPGSNDSHTTTATATTRATHATYVVPEYDEYSEVGHSQVREAASDADHAAPIRRTVSSGLGYTATVRRGTSSDVGHSTARVTAIQHHRDVFSETGHGGFERMYSPPSSPVRAKAAQRAASESECTIESWSPKHKLSASAPGTPVFGSVGRLPPRGESLVASSLGATSNRPMFTPLMLNTPPVRTSSRSPSSLSLRSSTSMASESTISSLPSTMTSMTTASSAASVEMPDPIAEDESDTCLDVFGIMPKGFERDPCRQVQFSTPDSVAPDSVERVQIRHVQRARSSVATLRVRSIA</sequence>
<proteinExistence type="predicted"/>